<protein>
    <recommendedName>
        <fullName evidence="4 6">dTDP-4-dehydrorhamnose reductase</fullName>
        <ecNumber evidence="3 6">1.1.1.133</ecNumber>
    </recommendedName>
</protein>
<dbReference type="Proteomes" id="UP000184396">
    <property type="component" value="Unassembled WGS sequence"/>
</dbReference>
<dbReference type="NCBIfam" id="TIGR01214">
    <property type="entry name" value="rmlD"/>
    <property type="match status" value="1"/>
</dbReference>
<organism evidence="8 9">
    <name type="scientific">Algibacter luteus</name>
    <dbReference type="NCBI Taxonomy" id="1178825"/>
    <lineage>
        <taxon>Bacteria</taxon>
        <taxon>Pseudomonadati</taxon>
        <taxon>Bacteroidota</taxon>
        <taxon>Flavobacteriia</taxon>
        <taxon>Flavobacteriales</taxon>
        <taxon>Flavobacteriaceae</taxon>
        <taxon>Algibacter</taxon>
    </lineage>
</organism>
<dbReference type="PANTHER" id="PTHR10491">
    <property type="entry name" value="DTDP-4-DEHYDRORHAMNOSE REDUCTASE"/>
    <property type="match status" value="1"/>
</dbReference>
<dbReference type="EMBL" id="FQYK01000003">
    <property type="protein sequence ID" value="SHI70378.1"/>
    <property type="molecule type" value="Genomic_DNA"/>
</dbReference>
<comment type="catalytic activity">
    <reaction evidence="5">
        <text>dTDP-beta-L-rhamnose + NADP(+) = dTDP-4-dehydro-beta-L-rhamnose + NADPH + H(+)</text>
        <dbReference type="Rhea" id="RHEA:21796"/>
        <dbReference type="ChEBI" id="CHEBI:15378"/>
        <dbReference type="ChEBI" id="CHEBI:57510"/>
        <dbReference type="ChEBI" id="CHEBI:57783"/>
        <dbReference type="ChEBI" id="CHEBI:58349"/>
        <dbReference type="ChEBI" id="CHEBI:62830"/>
        <dbReference type="EC" id="1.1.1.133"/>
    </reaction>
</comment>
<dbReference type="STRING" id="1178825.SAMN05216261_1451"/>
<evidence type="ECO:0000256" key="2">
    <source>
        <dbReference type="ARBA" id="ARBA00010944"/>
    </source>
</evidence>
<dbReference type="SUPFAM" id="SSF51735">
    <property type="entry name" value="NAD(P)-binding Rossmann-fold domains"/>
    <property type="match status" value="1"/>
</dbReference>
<dbReference type="UniPathway" id="UPA00124"/>
<dbReference type="CDD" id="cd05254">
    <property type="entry name" value="dTDP_HR_like_SDR_e"/>
    <property type="match status" value="1"/>
</dbReference>
<evidence type="ECO:0000256" key="4">
    <source>
        <dbReference type="ARBA" id="ARBA00017099"/>
    </source>
</evidence>
<feature type="domain" description="RmlD-like substrate binding" evidence="7">
    <location>
        <begin position="4"/>
        <end position="282"/>
    </location>
</feature>
<dbReference type="EC" id="1.1.1.133" evidence="3 6"/>
<dbReference type="PANTHER" id="PTHR10491:SF4">
    <property type="entry name" value="METHIONINE ADENOSYLTRANSFERASE 2 SUBUNIT BETA"/>
    <property type="match status" value="1"/>
</dbReference>
<evidence type="ECO:0000256" key="5">
    <source>
        <dbReference type="ARBA" id="ARBA00048200"/>
    </source>
</evidence>
<dbReference type="Gene3D" id="3.40.50.720">
    <property type="entry name" value="NAD(P)-binding Rossmann-like Domain"/>
    <property type="match status" value="1"/>
</dbReference>
<comment type="function">
    <text evidence="6">Catalyzes the reduction of dTDP-6-deoxy-L-lyxo-4-hexulose to yield dTDP-L-rhamnose.</text>
</comment>
<dbReference type="GO" id="GO:0008831">
    <property type="term" value="F:dTDP-4-dehydrorhamnose reductase activity"/>
    <property type="evidence" value="ECO:0007669"/>
    <property type="project" value="UniProtKB-EC"/>
</dbReference>
<comment type="pathway">
    <text evidence="1 6">Carbohydrate biosynthesis; dTDP-L-rhamnose biosynthesis.</text>
</comment>
<evidence type="ECO:0000313" key="8">
    <source>
        <dbReference type="EMBL" id="SHI70378.1"/>
    </source>
</evidence>
<dbReference type="Gene3D" id="3.90.25.10">
    <property type="entry name" value="UDP-galactose 4-epimerase, domain 1"/>
    <property type="match status" value="1"/>
</dbReference>
<proteinExistence type="inferred from homology"/>
<dbReference type="OrthoDB" id="9803892at2"/>
<sequence>MIKKVLVTGANGQLGKTIKELYEVNDLGLEFIFVSKEDLDITNSNHVNSFFDSHKFDYCLNSAAYTNVDLAESEPDLARKINELGPINLAKACKKQDVVLIHLSTDFVFDGNKSSFYNESDKPNPLNVYGKSKLKGEIAISELLEKYFVIRTSWLYSKFGNNFMKTMLKLAAKNNEIKVVCNQVGSPTYAADLANVLIKLIISDKKSYGIYHYSNEGIASWYDFAKAIFEESHTEIKLIPIKQEEYYSPAKRPSFSVLDKSKIKKELGIEIHHWRDSLKEALLC</sequence>
<keyword evidence="6" id="KW-0521">NADP</keyword>
<dbReference type="GO" id="GO:0019305">
    <property type="term" value="P:dTDP-rhamnose biosynthetic process"/>
    <property type="evidence" value="ECO:0007669"/>
    <property type="project" value="UniProtKB-UniPathway"/>
</dbReference>
<dbReference type="AlphaFoldDB" id="A0A1M6DBH4"/>
<dbReference type="InterPro" id="IPR005913">
    <property type="entry name" value="dTDP_dehydrorham_reduct"/>
</dbReference>
<reference evidence="8 9" key="1">
    <citation type="submission" date="2016-11" db="EMBL/GenBank/DDBJ databases">
        <authorList>
            <person name="Jaros S."/>
            <person name="Januszkiewicz K."/>
            <person name="Wedrychowicz H."/>
        </authorList>
    </citation>
    <scope>NUCLEOTIDE SEQUENCE [LARGE SCALE GENOMIC DNA]</scope>
    <source>
        <strain evidence="8 9">CGMCC 1.12213</strain>
    </source>
</reference>
<dbReference type="InterPro" id="IPR029903">
    <property type="entry name" value="RmlD-like-bd"/>
</dbReference>
<dbReference type="GO" id="GO:0005829">
    <property type="term" value="C:cytosol"/>
    <property type="evidence" value="ECO:0007669"/>
    <property type="project" value="TreeGrafter"/>
</dbReference>
<accession>A0A1M6DBH4</accession>
<name>A0A1M6DBH4_9FLAO</name>
<evidence type="ECO:0000256" key="6">
    <source>
        <dbReference type="RuleBase" id="RU364082"/>
    </source>
</evidence>
<keyword evidence="6" id="KW-0560">Oxidoreductase</keyword>
<dbReference type="RefSeq" id="WP_019388003.1">
    <property type="nucleotide sequence ID" value="NZ_ALIH01000009.1"/>
</dbReference>
<evidence type="ECO:0000259" key="7">
    <source>
        <dbReference type="Pfam" id="PF04321"/>
    </source>
</evidence>
<comment type="similarity">
    <text evidence="2 6">Belongs to the dTDP-4-dehydrorhamnose reductase family.</text>
</comment>
<gene>
    <name evidence="8" type="ORF">SAMN05216261_1451</name>
</gene>
<evidence type="ECO:0000313" key="9">
    <source>
        <dbReference type="Proteomes" id="UP000184396"/>
    </source>
</evidence>
<keyword evidence="9" id="KW-1185">Reference proteome</keyword>
<dbReference type="Pfam" id="PF04321">
    <property type="entry name" value="RmlD_sub_bind"/>
    <property type="match status" value="1"/>
</dbReference>
<dbReference type="InterPro" id="IPR036291">
    <property type="entry name" value="NAD(P)-bd_dom_sf"/>
</dbReference>
<evidence type="ECO:0000256" key="3">
    <source>
        <dbReference type="ARBA" id="ARBA00012929"/>
    </source>
</evidence>
<evidence type="ECO:0000256" key="1">
    <source>
        <dbReference type="ARBA" id="ARBA00004781"/>
    </source>
</evidence>
<dbReference type="eggNOG" id="COG1091">
    <property type="taxonomic scope" value="Bacteria"/>
</dbReference>